<dbReference type="Proteomes" id="UP001597112">
    <property type="component" value="Unassembled WGS sequence"/>
</dbReference>
<organism evidence="10 11">
    <name type="scientific">Ohtaekwangia kribbensis</name>
    <dbReference type="NCBI Taxonomy" id="688913"/>
    <lineage>
        <taxon>Bacteria</taxon>
        <taxon>Pseudomonadati</taxon>
        <taxon>Bacteroidota</taxon>
        <taxon>Cytophagia</taxon>
        <taxon>Cytophagales</taxon>
        <taxon>Fulvivirgaceae</taxon>
        <taxon>Ohtaekwangia</taxon>
    </lineage>
</organism>
<dbReference type="RefSeq" id="WP_377583199.1">
    <property type="nucleotide sequence ID" value="NZ_JBHTKA010000008.1"/>
</dbReference>
<sequence length="488" mass="56002">MKRTALFTHSYFYKFDWKQWQFKQPYPPLATILAAAVMREAGFEVALFDIALKDSPAEVADAIEKHDSSYFIIYDDGFNYLTKMCLTNMREAAFEMARTAKEAGCIVIASSSDAADHYDKYLNHGVDYVVRGEGEETLKELLLALDANADISKLPGIAYRKQSETITTPARPVMRDLDALPLPAWDLVDVDSYRQIWIKHHGYFSLNIATTRGCPYKCNWCAKPIYGNRYNSRSPQHVLKEIEFLLKHYQPDHFWMCDDIFGLKPGWVQEFRDLVQAKNLKFKYKIQSRADLLLQEDSLEALAQSGADTIWVGAESGSQKILDAMDKGTTIQQIHDATRLMKQKGIKVAFFLQFGYLGETKEDIDATIAMVLELMPDEVGISVSYPLPGTKFYDTVKEQLREKQNWSDSDDLAMMFKSTFTSEYYKELHRYVHSMYRKRKGYITLKKLARNPLRVNYKDLRTGLATFYYIPTAFAQRLKLKGLVAAGS</sequence>
<dbReference type="SMART" id="SM00729">
    <property type="entry name" value="Elp3"/>
    <property type="match status" value="1"/>
</dbReference>
<feature type="domain" description="Radical SAM core" evidence="9">
    <location>
        <begin position="200"/>
        <end position="437"/>
    </location>
</feature>
<dbReference type="InterPro" id="IPR034466">
    <property type="entry name" value="Methyltransferase_Class_B"/>
</dbReference>
<keyword evidence="6" id="KW-0408">Iron</keyword>
<dbReference type="InterPro" id="IPR051198">
    <property type="entry name" value="BchE-like"/>
</dbReference>
<feature type="domain" description="B12-binding" evidence="8">
    <location>
        <begin position="2"/>
        <end position="152"/>
    </location>
</feature>
<keyword evidence="11" id="KW-1185">Reference proteome</keyword>
<proteinExistence type="predicted"/>
<evidence type="ECO:0000256" key="3">
    <source>
        <dbReference type="ARBA" id="ARBA00022679"/>
    </source>
</evidence>
<comment type="cofactor">
    <cofactor evidence="1">
        <name>[4Fe-4S] cluster</name>
        <dbReference type="ChEBI" id="CHEBI:49883"/>
    </cofactor>
</comment>
<evidence type="ECO:0000313" key="11">
    <source>
        <dbReference type="Proteomes" id="UP001597112"/>
    </source>
</evidence>
<reference evidence="11" key="1">
    <citation type="journal article" date="2019" name="Int. J. Syst. Evol. Microbiol.">
        <title>The Global Catalogue of Microorganisms (GCM) 10K type strain sequencing project: providing services to taxonomists for standard genome sequencing and annotation.</title>
        <authorList>
            <consortium name="The Broad Institute Genomics Platform"/>
            <consortium name="The Broad Institute Genome Sequencing Center for Infectious Disease"/>
            <person name="Wu L."/>
            <person name="Ma J."/>
        </authorList>
    </citation>
    <scope>NUCLEOTIDE SEQUENCE [LARGE SCALE GENOMIC DNA]</scope>
    <source>
        <strain evidence="11">CCUG 58938</strain>
    </source>
</reference>
<keyword evidence="2" id="KW-0489">Methyltransferase</keyword>
<dbReference type="EMBL" id="JBHTKA010000008">
    <property type="protein sequence ID" value="MFD1002265.1"/>
    <property type="molecule type" value="Genomic_DNA"/>
</dbReference>
<dbReference type="SUPFAM" id="SSF102114">
    <property type="entry name" value="Radical SAM enzymes"/>
    <property type="match status" value="1"/>
</dbReference>
<dbReference type="Gene3D" id="3.40.50.280">
    <property type="entry name" value="Cobalamin-binding domain"/>
    <property type="match status" value="1"/>
</dbReference>
<dbReference type="Gene3D" id="3.80.30.20">
    <property type="entry name" value="tm_1862 like domain"/>
    <property type="match status" value="1"/>
</dbReference>
<protein>
    <submittedName>
        <fullName evidence="10">B12-binding domain-containing radical SAM protein</fullName>
    </submittedName>
</protein>
<dbReference type="CDD" id="cd02068">
    <property type="entry name" value="radical_SAM_B12_BD"/>
    <property type="match status" value="1"/>
</dbReference>
<dbReference type="SFLD" id="SFLDG01082">
    <property type="entry name" value="B12-binding_domain_containing"/>
    <property type="match status" value="1"/>
</dbReference>
<keyword evidence="4" id="KW-0949">S-adenosyl-L-methionine</keyword>
<evidence type="ECO:0000259" key="8">
    <source>
        <dbReference type="PROSITE" id="PS51332"/>
    </source>
</evidence>
<evidence type="ECO:0000256" key="4">
    <source>
        <dbReference type="ARBA" id="ARBA00022691"/>
    </source>
</evidence>
<evidence type="ECO:0000256" key="5">
    <source>
        <dbReference type="ARBA" id="ARBA00022723"/>
    </source>
</evidence>
<evidence type="ECO:0000259" key="9">
    <source>
        <dbReference type="PROSITE" id="PS51918"/>
    </source>
</evidence>
<dbReference type="SFLD" id="SFLDG01123">
    <property type="entry name" value="methyltransferase_(Class_B)"/>
    <property type="match status" value="1"/>
</dbReference>
<dbReference type="InterPro" id="IPR023404">
    <property type="entry name" value="rSAM_horseshoe"/>
</dbReference>
<evidence type="ECO:0000256" key="7">
    <source>
        <dbReference type="ARBA" id="ARBA00023014"/>
    </source>
</evidence>
<dbReference type="PANTHER" id="PTHR43409:SF7">
    <property type="entry name" value="BLL1977 PROTEIN"/>
    <property type="match status" value="1"/>
</dbReference>
<dbReference type="CDD" id="cd01335">
    <property type="entry name" value="Radical_SAM"/>
    <property type="match status" value="1"/>
</dbReference>
<dbReference type="PROSITE" id="PS51918">
    <property type="entry name" value="RADICAL_SAM"/>
    <property type="match status" value="1"/>
</dbReference>
<dbReference type="InterPro" id="IPR007197">
    <property type="entry name" value="rSAM"/>
</dbReference>
<gene>
    <name evidence="10" type="ORF">ACFQ21_23270</name>
</gene>
<dbReference type="SFLD" id="SFLDS00029">
    <property type="entry name" value="Radical_SAM"/>
    <property type="match status" value="1"/>
</dbReference>
<evidence type="ECO:0000256" key="2">
    <source>
        <dbReference type="ARBA" id="ARBA00022603"/>
    </source>
</evidence>
<dbReference type="Pfam" id="PF04055">
    <property type="entry name" value="Radical_SAM"/>
    <property type="match status" value="1"/>
</dbReference>
<name>A0ABW3K7L9_9BACT</name>
<keyword evidence="3" id="KW-0808">Transferase</keyword>
<dbReference type="PROSITE" id="PS51332">
    <property type="entry name" value="B12_BINDING"/>
    <property type="match status" value="1"/>
</dbReference>
<dbReference type="PANTHER" id="PTHR43409">
    <property type="entry name" value="ANAEROBIC MAGNESIUM-PROTOPORPHYRIN IX MONOMETHYL ESTER CYCLASE-RELATED"/>
    <property type="match status" value="1"/>
</dbReference>
<dbReference type="InterPro" id="IPR006638">
    <property type="entry name" value="Elp3/MiaA/NifB-like_rSAM"/>
</dbReference>
<evidence type="ECO:0000256" key="6">
    <source>
        <dbReference type="ARBA" id="ARBA00023004"/>
    </source>
</evidence>
<comment type="caution">
    <text evidence="10">The sequence shown here is derived from an EMBL/GenBank/DDBJ whole genome shotgun (WGS) entry which is preliminary data.</text>
</comment>
<dbReference type="InterPro" id="IPR006158">
    <property type="entry name" value="Cobalamin-bd"/>
</dbReference>
<evidence type="ECO:0000256" key="1">
    <source>
        <dbReference type="ARBA" id="ARBA00001966"/>
    </source>
</evidence>
<keyword evidence="7" id="KW-0411">Iron-sulfur</keyword>
<accession>A0ABW3K7L9</accession>
<evidence type="ECO:0000313" key="10">
    <source>
        <dbReference type="EMBL" id="MFD1002265.1"/>
    </source>
</evidence>
<dbReference type="InterPro" id="IPR058240">
    <property type="entry name" value="rSAM_sf"/>
</dbReference>
<keyword evidence="5" id="KW-0479">Metal-binding</keyword>